<evidence type="ECO:0000313" key="5">
    <source>
        <dbReference type="Proteomes" id="UP001190002"/>
    </source>
</evidence>
<name>A0AAD2EH16_9RALS</name>
<dbReference type="PANTHER" id="PTHR30373">
    <property type="entry name" value="UPF0603 PROTEIN YGCG"/>
    <property type="match status" value="1"/>
</dbReference>
<dbReference type="EMBL" id="CATVXE010000008">
    <property type="protein sequence ID" value="CAJ0683088.1"/>
    <property type="molecule type" value="Genomic_DNA"/>
</dbReference>
<dbReference type="Proteomes" id="UP001190002">
    <property type="component" value="Unassembled WGS sequence"/>
</dbReference>
<keyword evidence="1" id="KW-1133">Transmembrane helix</keyword>
<evidence type="ECO:0000256" key="1">
    <source>
        <dbReference type="SAM" id="Phobius"/>
    </source>
</evidence>
<proteinExistence type="predicted"/>
<dbReference type="Pfam" id="PF04536">
    <property type="entry name" value="TPM_phosphatase"/>
    <property type="match status" value="1"/>
</dbReference>
<protein>
    <recommendedName>
        <fullName evidence="3">TPM domain-containing protein</fullName>
    </recommendedName>
</protein>
<feature type="chain" id="PRO_5041962452" description="TPM domain-containing protein" evidence="2">
    <location>
        <begin position="25"/>
        <end position="300"/>
    </location>
</feature>
<dbReference type="InterPro" id="IPR007621">
    <property type="entry name" value="TPM_dom"/>
</dbReference>
<evidence type="ECO:0000259" key="3">
    <source>
        <dbReference type="Pfam" id="PF04536"/>
    </source>
</evidence>
<comment type="caution">
    <text evidence="4">The sequence shown here is derived from an EMBL/GenBank/DDBJ whole genome shotgun (WGS) entry which is preliminary data.</text>
</comment>
<dbReference type="Gene3D" id="3.10.310.50">
    <property type="match status" value="1"/>
</dbReference>
<dbReference type="RefSeq" id="WP_024973224.1">
    <property type="nucleotide sequence ID" value="NZ_CATVXE010000008.1"/>
</dbReference>
<feature type="signal peptide" evidence="2">
    <location>
        <begin position="1"/>
        <end position="24"/>
    </location>
</feature>
<organism evidence="4 5">
    <name type="scientific">Ralstonia mannitolilytica</name>
    <dbReference type="NCBI Taxonomy" id="105219"/>
    <lineage>
        <taxon>Bacteria</taxon>
        <taxon>Pseudomonadati</taxon>
        <taxon>Pseudomonadota</taxon>
        <taxon>Betaproteobacteria</taxon>
        <taxon>Burkholderiales</taxon>
        <taxon>Burkholderiaceae</taxon>
        <taxon>Ralstonia</taxon>
    </lineage>
</organism>
<dbReference type="AlphaFoldDB" id="A0AAD2EH16"/>
<reference evidence="4" key="1">
    <citation type="submission" date="2023-07" db="EMBL/GenBank/DDBJ databases">
        <authorList>
            <person name="Peeters C."/>
        </authorList>
    </citation>
    <scope>NUCLEOTIDE SEQUENCE</scope>
    <source>
        <strain evidence="4">R-77591</strain>
    </source>
</reference>
<sequence>MNLLKIARGLLVAAAALVSFGAVAEVAVPPLTARVTDQTGTLTPGQLAELEQTLQAFENKKGVQIAVLIVPSTLPEAIEQYSLRVVEQWKLGRKRVDDGALLIIAKDDRTLRIEVGYGLEGVLTDATSKRIISEVISPRFKTGDFYGGVKDGVQSMQAVIEGEALPPPSRSTRDGGVSVRSYMPVILVLTLVFGGALRDFLGRFPGAVAAGGAVALVAWLLSGAIFVAFTAGVIALIYTLLGPGMVGHGGSWSTGSRSGRGGFGGGSGGFGGGSGGFGGGGGGFGGGGGGFGGGGASGKW</sequence>
<keyword evidence="2" id="KW-0732">Signal</keyword>
<evidence type="ECO:0000313" key="4">
    <source>
        <dbReference type="EMBL" id="CAJ0683088.1"/>
    </source>
</evidence>
<evidence type="ECO:0000256" key="2">
    <source>
        <dbReference type="SAM" id="SignalP"/>
    </source>
</evidence>
<accession>A0AAD2EH16</accession>
<keyword evidence="1" id="KW-0472">Membrane</keyword>
<keyword evidence="1" id="KW-0812">Transmembrane</keyword>
<feature type="domain" description="TPM" evidence="3">
    <location>
        <begin position="35"/>
        <end position="158"/>
    </location>
</feature>
<dbReference type="PANTHER" id="PTHR30373:SF2">
    <property type="entry name" value="UPF0603 PROTEIN YGCG"/>
    <property type="match status" value="1"/>
</dbReference>
<feature type="transmembrane region" description="Helical" evidence="1">
    <location>
        <begin position="182"/>
        <end position="201"/>
    </location>
</feature>
<feature type="transmembrane region" description="Helical" evidence="1">
    <location>
        <begin position="213"/>
        <end position="241"/>
    </location>
</feature>
<gene>
    <name evidence="4" type="ORF">R77591_02171</name>
</gene>